<sequence length="218" mass="22315">MRIGIIGAGAMARALGGGWAAAGHDIAVGARNSAAAAAASTEIGHGARGVTIDEAARFGEATLLALPVAALGEVLAVAGSETFAGRTLIDCTNAFLPDEGGLTLSEYAVAERISATVPDAYVVKAFNLLAAEVWAAPHREFEGRTLTVPLCGDHPPAVGLVCDLAEDLNLRPVRAGGLRQARYMEAAAAFVVGLWANGHDSRAMLPPLESTFGTPDTE</sequence>
<dbReference type="Pfam" id="PF03807">
    <property type="entry name" value="F420_oxidored"/>
    <property type="match status" value="1"/>
</dbReference>
<dbReference type="InterPro" id="IPR028939">
    <property type="entry name" value="P5C_Rdtase_cat_N"/>
</dbReference>
<dbReference type="InterPro" id="IPR051267">
    <property type="entry name" value="STEAP_metalloreductase"/>
</dbReference>
<dbReference type="PANTHER" id="PTHR14239">
    <property type="entry name" value="DUDULIN-RELATED"/>
    <property type="match status" value="1"/>
</dbReference>
<reference evidence="3 4" key="1">
    <citation type="submission" date="2016-04" db="EMBL/GenBank/DDBJ databases">
        <authorList>
            <person name="Evans L.H."/>
            <person name="Alamgir A."/>
            <person name="Owens N."/>
            <person name="Weber N.D."/>
            <person name="Virtaneva K."/>
            <person name="Barbian K."/>
            <person name="Babar A."/>
            <person name="Rosenke K."/>
        </authorList>
    </citation>
    <scope>NUCLEOTIDE SEQUENCE [LARGE SCALE GENOMIC DNA]</scope>
    <source>
        <strain evidence="3 4">IFM 0406</strain>
    </source>
</reference>
<protein>
    <submittedName>
        <fullName evidence="3">NADP oxidoreductase</fullName>
    </submittedName>
</protein>
<evidence type="ECO:0000256" key="1">
    <source>
        <dbReference type="ARBA" id="ARBA00023002"/>
    </source>
</evidence>
<evidence type="ECO:0000313" key="4">
    <source>
        <dbReference type="Proteomes" id="UP000076512"/>
    </source>
</evidence>
<accession>A0A164HH54</accession>
<dbReference type="Proteomes" id="UP000076512">
    <property type="component" value="Unassembled WGS sequence"/>
</dbReference>
<dbReference type="InterPro" id="IPR036291">
    <property type="entry name" value="NAD(P)-bd_dom_sf"/>
</dbReference>
<dbReference type="STRING" id="455432.AWN90_11615"/>
<keyword evidence="1" id="KW-0560">Oxidoreductase</keyword>
<dbReference type="GO" id="GO:0016491">
    <property type="term" value="F:oxidoreductase activity"/>
    <property type="evidence" value="ECO:0007669"/>
    <property type="project" value="UniProtKB-KW"/>
</dbReference>
<dbReference type="SUPFAM" id="SSF51735">
    <property type="entry name" value="NAD(P)-binding Rossmann-fold domains"/>
    <property type="match status" value="1"/>
</dbReference>
<gene>
    <name evidence="3" type="ORF">AWN90_11615</name>
</gene>
<dbReference type="RefSeq" id="WP_067580177.1">
    <property type="nucleotide sequence ID" value="NZ_JABMCZ010000002.1"/>
</dbReference>
<organism evidence="3 4">
    <name type="scientific">Nocardia terpenica</name>
    <dbReference type="NCBI Taxonomy" id="455432"/>
    <lineage>
        <taxon>Bacteria</taxon>
        <taxon>Bacillati</taxon>
        <taxon>Actinomycetota</taxon>
        <taxon>Actinomycetes</taxon>
        <taxon>Mycobacteriales</taxon>
        <taxon>Nocardiaceae</taxon>
        <taxon>Nocardia</taxon>
    </lineage>
</organism>
<dbReference type="EMBL" id="LWGR01000021">
    <property type="protein sequence ID" value="KZM68509.1"/>
    <property type="molecule type" value="Genomic_DNA"/>
</dbReference>
<dbReference type="AlphaFoldDB" id="A0A164HH54"/>
<dbReference type="Gene3D" id="3.40.50.720">
    <property type="entry name" value="NAD(P)-binding Rossmann-like Domain"/>
    <property type="match status" value="1"/>
</dbReference>
<dbReference type="PANTHER" id="PTHR14239:SF10">
    <property type="entry name" value="REDUCTASE"/>
    <property type="match status" value="1"/>
</dbReference>
<feature type="domain" description="Pyrroline-5-carboxylate reductase catalytic N-terminal" evidence="2">
    <location>
        <begin position="2"/>
        <end position="93"/>
    </location>
</feature>
<proteinExistence type="predicted"/>
<evidence type="ECO:0000313" key="3">
    <source>
        <dbReference type="EMBL" id="KZM68509.1"/>
    </source>
</evidence>
<evidence type="ECO:0000259" key="2">
    <source>
        <dbReference type="Pfam" id="PF03807"/>
    </source>
</evidence>
<name>A0A164HH54_9NOCA</name>
<dbReference type="OrthoDB" id="5738121at2"/>
<keyword evidence="4" id="KW-1185">Reference proteome</keyword>
<comment type="caution">
    <text evidence="3">The sequence shown here is derived from an EMBL/GenBank/DDBJ whole genome shotgun (WGS) entry which is preliminary data.</text>
</comment>